<dbReference type="AlphaFoldDB" id="A0A0F9V2B2"/>
<organism evidence="1">
    <name type="scientific">marine sediment metagenome</name>
    <dbReference type="NCBI Taxonomy" id="412755"/>
    <lineage>
        <taxon>unclassified sequences</taxon>
        <taxon>metagenomes</taxon>
        <taxon>ecological metagenomes</taxon>
    </lineage>
</organism>
<proteinExistence type="predicted"/>
<gene>
    <name evidence="1" type="ORF">LCGC14_0536050</name>
</gene>
<accession>A0A0F9V2B2</accession>
<protein>
    <submittedName>
        <fullName evidence="1">Uncharacterized protein</fullName>
    </submittedName>
</protein>
<evidence type="ECO:0000313" key="1">
    <source>
        <dbReference type="EMBL" id="KKN60018.1"/>
    </source>
</evidence>
<sequence>MQTKHCPKCETNLPVDEFGKDHSRKDDLQGHCKKCRSQEAKTERNREHQRKYYRNNRDRLLCQKKKYQATEKGREVGRQAVRKYRKSHRKEALQYSKKYNAAHQEEYAQRQKEYRATFKGHLCRIFHNLNTRCNNPKGRCYKNYGGRGIENRFESVDEFGNHVIDDLGITSMEQIKGLQIHRKDNDGHYEVGNIEFLTPVEHAAIHVRLRKTASLTA</sequence>
<comment type="caution">
    <text evidence="1">The sequence shown here is derived from an EMBL/GenBank/DDBJ whole genome shotgun (WGS) entry which is preliminary data.</text>
</comment>
<name>A0A0F9V2B2_9ZZZZ</name>
<reference evidence="1" key="1">
    <citation type="journal article" date="2015" name="Nature">
        <title>Complex archaea that bridge the gap between prokaryotes and eukaryotes.</title>
        <authorList>
            <person name="Spang A."/>
            <person name="Saw J.H."/>
            <person name="Jorgensen S.L."/>
            <person name="Zaremba-Niedzwiedzka K."/>
            <person name="Martijn J."/>
            <person name="Lind A.E."/>
            <person name="van Eijk R."/>
            <person name="Schleper C."/>
            <person name="Guy L."/>
            <person name="Ettema T.J."/>
        </authorList>
    </citation>
    <scope>NUCLEOTIDE SEQUENCE</scope>
</reference>
<dbReference type="EMBL" id="LAZR01000707">
    <property type="protein sequence ID" value="KKN60018.1"/>
    <property type="molecule type" value="Genomic_DNA"/>
</dbReference>